<accession>A0A0A7UVR5</accession>
<evidence type="ECO:0000259" key="12">
    <source>
        <dbReference type="SMART" id="SM00845"/>
    </source>
</evidence>
<keyword evidence="13" id="KW-0808">Transferase</keyword>
<keyword evidence="14" id="KW-1185">Reference proteome</keyword>
<dbReference type="EC" id="6.3.5.-" evidence="11"/>
<dbReference type="HAMAP" id="MF_00121">
    <property type="entry name" value="GatB"/>
    <property type="match status" value="1"/>
</dbReference>
<keyword evidence="6 11" id="KW-0067">ATP-binding</keyword>
<dbReference type="Pfam" id="PF02934">
    <property type="entry name" value="GatB_N"/>
    <property type="match status" value="1"/>
</dbReference>
<dbReference type="GO" id="GO:0050566">
    <property type="term" value="F:asparaginyl-tRNA synthase (glutamine-hydrolyzing) activity"/>
    <property type="evidence" value="ECO:0007669"/>
    <property type="project" value="RHEA"/>
</dbReference>
<dbReference type="GO" id="GO:0005524">
    <property type="term" value="F:ATP binding"/>
    <property type="evidence" value="ECO:0007669"/>
    <property type="project" value="UniProtKB-KW"/>
</dbReference>
<reference evidence="13 14" key="1">
    <citation type="journal article" date="2015" name="Genome Announc.">
        <title>Genome Sequence of Borrelia chilensis VA1, a South American Member of the Lyme Borreliosis Group.</title>
        <authorList>
            <person name="Huang W."/>
            <person name="Ojaimi C."/>
            <person name="Fallon J.T."/>
            <person name="Travisany D."/>
            <person name="Maass A."/>
            <person name="Ivanova L."/>
            <person name="Tomova A."/>
            <person name="Gonzalez-Acuna D."/>
            <person name="Godfrey H.P."/>
            <person name="Cabello F.C."/>
        </authorList>
    </citation>
    <scope>NUCLEOTIDE SEQUENCE [LARGE SCALE GENOMIC DNA]</scope>
    <source>
        <strain evidence="13 14">VA1</strain>
    </source>
</reference>
<dbReference type="NCBIfam" id="TIGR00133">
    <property type="entry name" value="gatB"/>
    <property type="match status" value="1"/>
</dbReference>
<dbReference type="SUPFAM" id="SSF89095">
    <property type="entry name" value="GatB/YqeY motif"/>
    <property type="match status" value="1"/>
</dbReference>
<keyword evidence="7 11" id="KW-0648">Protein biosynthesis</keyword>
<dbReference type="PROSITE" id="PS01234">
    <property type="entry name" value="GATB"/>
    <property type="match status" value="1"/>
</dbReference>
<dbReference type="InterPro" id="IPR018027">
    <property type="entry name" value="Asn/Gln_amidotransferase"/>
</dbReference>
<dbReference type="EMBL" id="CP009910">
    <property type="protein sequence ID" value="AJA90165.1"/>
    <property type="molecule type" value="Genomic_DNA"/>
</dbReference>
<comment type="catalytic activity">
    <reaction evidence="9 11">
        <text>L-aspartyl-tRNA(Asn) + L-glutamine + ATP + H2O = L-asparaginyl-tRNA(Asn) + L-glutamate + ADP + phosphate + 2 H(+)</text>
        <dbReference type="Rhea" id="RHEA:14513"/>
        <dbReference type="Rhea" id="RHEA-COMP:9674"/>
        <dbReference type="Rhea" id="RHEA-COMP:9677"/>
        <dbReference type="ChEBI" id="CHEBI:15377"/>
        <dbReference type="ChEBI" id="CHEBI:15378"/>
        <dbReference type="ChEBI" id="CHEBI:29985"/>
        <dbReference type="ChEBI" id="CHEBI:30616"/>
        <dbReference type="ChEBI" id="CHEBI:43474"/>
        <dbReference type="ChEBI" id="CHEBI:58359"/>
        <dbReference type="ChEBI" id="CHEBI:78515"/>
        <dbReference type="ChEBI" id="CHEBI:78516"/>
        <dbReference type="ChEBI" id="CHEBI:456216"/>
    </reaction>
</comment>
<dbReference type="KEGG" id="bchi:OY14_01675"/>
<evidence type="ECO:0000313" key="13">
    <source>
        <dbReference type="EMBL" id="AJA90165.1"/>
    </source>
</evidence>
<dbReference type="NCBIfam" id="NF004012">
    <property type="entry name" value="PRK05477.1-2"/>
    <property type="match status" value="1"/>
</dbReference>
<comment type="similarity">
    <text evidence="1 11">Belongs to the GatB/GatE family. GatB subfamily.</text>
</comment>
<dbReference type="InterPro" id="IPR006075">
    <property type="entry name" value="Asn/Gln-tRNA_Trfase_suB/E_cat"/>
</dbReference>
<dbReference type="PANTHER" id="PTHR11659:SF0">
    <property type="entry name" value="GLUTAMYL-TRNA(GLN) AMIDOTRANSFERASE SUBUNIT B, MITOCHONDRIAL"/>
    <property type="match status" value="1"/>
</dbReference>
<dbReference type="SUPFAM" id="SSF55931">
    <property type="entry name" value="Glutamine synthetase/guanido kinase"/>
    <property type="match status" value="1"/>
</dbReference>
<proteinExistence type="inferred from homology"/>
<sequence>MEYKLVIGLEIHVQLGLKTKAFCGCKNEFGGVPNSRICPICLGLPGALPSVNVELINSAILAGHATNSKIKHIIKFDRKHYYYPDLPKGYQISQNDKPICEGGSLLIETPSGFKKINITRIHMEEDSGKSLHLLDIENQSYIDFNRSGAPLLEIVSAPDINNGDEAVAFLSSLREIFKYLDLSECNMENGSFRCDVNVNLIVKECGVEYKTPIAEIKNLNSFKSIKTAIEYEELRQQEEWVQFRKTLDSCGKHTRGFDDKSGITVIQRDKETVSDYRYFQEPDIPLIEIDDSYISNIKNLKLIELPFDARVRLKNQYGLSDFDVITLTSDKHLLRYFEDAVLDASDPKKVANWILSEVLSVLNDKGISVLEFNLPPSHIAELVEFVVAGKISGKMAKKVFSEMMSRKVSAAVVISESQLEQISDKVVIRQIVLEVLSENPKSIELYKKGKDHAIKFMMGQIMKKSLGKINPILANEILLESLANV</sequence>
<evidence type="ECO:0000256" key="4">
    <source>
        <dbReference type="ARBA" id="ARBA00022598"/>
    </source>
</evidence>
<dbReference type="FunFam" id="1.10.10.410:FF:000001">
    <property type="entry name" value="Aspartyl/glutamyl-tRNA(Asn/Gln) amidotransferase subunit B"/>
    <property type="match status" value="1"/>
</dbReference>
<dbReference type="Proteomes" id="UP000030940">
    <property type="component" value="Chromosome"/>
</dbReference>
<dbReference type="STRING" id="1245910.OY14_01675"/>
<gene>
    <name evidence="11" type="primary">gatB</name>
    <name evidence="13" type="ORF">OY14_01675</name>
</gene>
<comment type="function">
    <text evidence="8 11">Allows the formation of correctly charged Asn-tRNA(Asn) or Gln-tRNA(Gln) through the transamidation of misacylated Asp-tRNA(Asn) or Glu-tRNA(Gln) in organisms which lack either or both of asparaginyl-tRNA or glutaminyl-tRNA synthetases. The reaction takes place in the presence of glutamine and ATP through an activated phospho-Asp-tRNA(Asn) or phospho-Glu-tRNA(Gln).</text>
</comment>
<evidence type="ECO:0000256" key="9">
    <source>
        <dbReference type="ARBA" id="ARBA00047380"/>
    </source>
</evidence>
<dbReference type="Gene3D" id="1.10.10.410">
    <property type="match status" value="1"/>
</dbReference>
<evidence type="ECO:0000256" key="8">
    <source>
        <dbReference type="ARBA" id="ARBA00024799"/>
    </source>
</evidence>
<protein>
    <recommendedName>
        <fullName evidence="3 11">Aspartyl/glutamyl-tRNA(Asn/Gln) amidotransferase subunit B</fullName>
        <shortName evidence="11">Asp/Glu-ADT subunit B</shortName>
        <ecNumber evidence="11">6.3.5.-</ecNumber>
    </recommendedName>
</protein>
<keyword evidence="5 11" id="KW-0547">Nucleotide-binding</keyword>
<dbReference type="NCBIfam" id="NF004014">
    <property type="entry name" value="PRK05477.1-4"/>
    <property type="match status" value="1"/>
</dbReference>
<comment type="subunit">
    <text evidence="2 11">Heterotrimer of A, B and C subunits.</text>
</comment>
<dbReference type="SMART" id="SM00845">
    <property type="entry name" value="GatB_Yqey"/>
    <property type="match status" value="1"/>
</dbReference>
<evidence type="ECO:0000256" key="3">
    <source>
        <dbReference type="ARBA" id="ARBA00016923"/>
    </source>
</evidence>
<evidence type="ECO:0000256" key="2">
    <source>
        <dbReference type="ARBA" id="ARBA00011123"/>
    </source>
</evidence>
<dbReference type="Pfam" id="PF02637">
    <property type="entry name" value="GatB_Yqey"/>
    <property type="match status" value="1"/>
</dbReference>
<evidence type="ECO:0000256" key="10">
    <source>
        <dbReference type="ARBA" id="ARBA00047913"/>
    </source>
</evidence>
<comment type="catalytic activity">
    <reaction evidence="10 11">
        <text>L-glutamyl-tRNA(Gln) + L-glutamine + ATP + H2O = L-glutaminyl-tRNA(Gln) + L-glutamate + ADP + phosphate + H(+)</text>
        <dbReference type="Rhea" id="RHEA:17521"/>
        <dbReference type="Rhea" id="RHEA-COMP:9681"/>
        <dbReference type="Rhea" id="RHEA-COMP:9684"/>
        <dbReference type="ChEBI" id="CHEBI:15377"/>
        <dbReference type="ChEBI" id="CHEBI:15378"/>
        <dbReference type="ChEBI" id="CHEBI:29985"/>
        <dbReference type="ChEBI" id="CHEBI:30616"/>
        <dbReference type="ChEBI" id="CHEBI:43474"/>
        <dbReference type="ChEBI" id="CHEBI:58359"/>
        <dbReference type="ChEBI" id="CHEBI:78520"/>
        <dbReference type="ChEBI" id="CHEBI:78521"/>
        <dbReference type="ChEBI" id="CHEBI:456216"/>
    </reaction>
</comment>
<dbReference type="InterPro" id="IPR004413">
    <property type="entry name" value="GatB"/>
</dbReference>
<dbReference type="GO" id="GO:0070681">
    <property type="term" value="P:glutaminyl-tRNAGln biosynthesis via transamidation"/>
    <property type="evidence" value="ECO:0007669"/>
    <property type="project" value="TreeGrafter"/>
</dbReference>
<dbReference type="GO" id="GO:0050567">
    <property type="term" value="F:glutaminyl-tRNA synthase (glutamine-hydrolyzing) activity"/>
    <property type="evidence" value="ECO:0007669"/>
    <property type="project" value="UniProtKB-UniRule"/>
</dbReference>
<dbReference type="InterPro" id="IPR023168">
    <property type="entry name" value="GatB_Yqey_C_2"/>
</dbReference>
<evidence type="ECO:0000313" key="14">
    <source>
        <dbReference type="Proteomes" id="UP000030940"/>
    </source>
</evidence>
<evidence type="ECO:0000256" key="6">
    <source>
        <dbReference type="ARBA" id="ARBA00022840"/>
    </source>
</evidence>
<dbReference type="HOGENOM" id="CLU_019240_0_0_12"/>
<dbReference type="PANTHER" id="PTHR11659">
    <property type="entry name" value="GLUTAMYL-TRNA GLN AMIDOTRANSFERASE SUBUNIT B MITOCHONDRIAL AND PROKARYOTIC PET112-RELATED"/>
    <property type="match status" value="1"/>
</dbReference>
<evidence type="ECO:0000256" key="1">
    <source>
        <dbReference type="ARBA" id="ARBA00005306"/>
    </source>
</evidence>
<dbReference type="GO" id="GO:0016740">
    <property type="term" value="F:transferase activity"/>
    <property type="evidence" value="ECO:0007669"/>
    <property type="project" value="UniProtKB-KW"/>
</dbReference>
<evidence type="ECO:0000256" key="11">
    <source>
        <dbReference type="HAMAP-Rule" id="MF_00121"/>
    </source>
</evidence>
<dbReference type="InterPro" id="IPR017958">
    <property type="entry name" value="Gln-tRNA_amidoTrfase_suB_CS"/>
</dbReference>
<dbReference type="InterPro" id="IPR017959">
    <property type="entry name" value="Asn/Gln-tRNA_amidoTrfase_suB/E"/>
</dbReference>
<organism evidence="13 14">
    <name type="scientific">Borreliella chilensis</name>
    <dbReference type="NCBI Taxonomy" id="1245910"/>
    <lineage>
        <taxon>Bacteria</taxon>
        <taxon>Pseudomonadati</taxon>
        <taxon>Spirochaetota</taxon>
        <taxon>Spirochaetia</taxon>
        <taxon>Spirochaetales</taxon>
        <taxon>Borreliaceae</taxon>
        <taxon>Borreliella</taxon>
    </lineage>
</organism>
<dbReference type="AlphaFoldDB" id="A0A0A7UVR5"/>
<feature type="domain" description="Asn/Gln amidotransferase" evidence="12">
    <location>
        <begin position="335"/>
        <end position="482"/>
    </location>
</feature>
<dbReference type="InterPro" id="IPR014746">
    <property type="entry name" value="Gln_synth/guanido_kin_cat_dom"/>
</dbReference>
<name>A0A0A7UVR5_9SPIR</name>
<dbReference type="InterPro" id="IPR003789">
    <property type="entry name" value="Asn/Gln_tRNA_amidoTrase-B-like"/>
</dbReference>
<evidence type="ECO:0000256" key="5">
    <source>
        <dbReference type="ARBA" id="ARBA00022741"/>
    </source>
</evidence>
<dbReference type="GO" id="GO:0006412">
    <property type="term" value="P:translation"/>
    <property type="evidence" value="ECO:0007669"/>
    <property type="project" value="UniProtKB-UniRule"/>
</dbReference>
<evidence type="ECO:0000256" key="7">
    <source>
        <dbReference type="ARBA" id="ARBA00022917"/>
    </source>
</evidence>
<keyword evidence="4 11" id="KW-0436">Ligase</keyword>